<proteinExistence type="predicted"/>
<gene>
    <name evidence="1" type="ORF">XD93_0538</name>
</gene>
<organism evidence="1 2">
    <name type="scientific">candidate division WS6 bacterium 34_10</name>
    <dbReference type="NCBI Taxonomy" id="1641389"/>
    <lineage>
        <taxon>Bacteria</taxon>
        <taxon>Candidatus Dojkabacteria</taxon>
    </lineage>
</organism>
<reference evidence="2" key="1">
    <citation type="journal article" date="2015" name="MBio">
        <title>Genome-Resolved Metagenomic Analysis Reveals Roles for Candidate Phyla and Other Microbial Community Members in Biogeochemical Transformations in Oil Reservoirs.</title>
        <authorList>
            <person name="Hu P."/>
            <person name="Tom L."/>
            <person name="Singh A."/>
            <person name="Thomas B.C."/>
            <person name="Baker B.J."/>
            <person name="Piceno Y.M."/>
            <person name="Andersen G.L."/>
            <person name="Banfield J.F."/>
        </authorList>
    </citation>
    <scope>NUCLEOTIDE SEQUENCE [LARGE SCALE GENOMIC DNA]</scope>
</reference>
<accession>A0A124FX71</accession>
<comment type="caution">
    <text evidence="1">The sequence shown here is derived from an EMBL/GenBank/DDBJ whole genome shotgun (WGS) entry which is preliminary data.</text>
</comment>
<feature type="non-terminal residue" evidence="1">
    <location>
        <position position="221"/>
    </location>
</feature>
<name>A0A124FX71_9BACT</name>
<evidence type="ECO:0000313" key="1">
    <source>
        <dbReference type="EMBL" id="KUK77107.1"/>
    </source>
</evidence>
<evidence type="ECO:0000313" key="2">
    <source>
        <dbReference type="Proteomes" id="UP000053904"/>
    </source>
</evidence>
<sequence length="221" mass="25734">MEEYTEVKISTREDFKINLTPEYIKSLKDEERNSLRSELYQYPHEGLNYELFDKLSSVRLLKVDNSDGEVYQFKGDFQWNMEGVDELLQTSNIDTKRLKSIINPNDNITYYDAEALFNGDPNLLLASMTLMAKNYESLLSEIDSKNIENVELDDINFLKTNILFTDEEEVIFLTGRTLLKEFNRNSPNIYVQELIDDIDSVITRTNTGLIWDIAKKYAHVG</sequence>
<dbReference type="AlphaFoldDB" id="A0A124FX71"/>
<dbReference type="Proteomes" id="UP000053904">
    <property type="component" value="Unassembled WGS sequence"/>
</dbReference>
<dbReference type="EMBL" id="LGGO01000066">
    <property type="protein sequence ID" value="KUK77107.1"/>
    <property type="molecule type" value="Genomic_DNA"/>
</dbReference>
<protein>
    <submittedName>
        <fullName evidence="1">Uncharacterized protein</fullName>
    </submittedName>
</protein>